<dbReference type="EMBL" id="JALKCH010000003">
    <property type="protein sequence ID" value="MCK0196242.1"/>
    <property type="molecule type" value="Genomic_DNA"/>
</dbReference>
<dbReference type="Proteomes" id="UP001203284">
    <property type="component" value="Unassembled WGS sequence"/>
</dbReference>
<evidence type="ECO:0000313" key="1">
    <source>
        <dbReference type="EMBL" id="MCK0196242.1"/>
    </source>
</evidence>
<dbReference type="PANTHER" id="PTHR10443">
    <property type="entry name" value="MICROSOMAL DIPEPTIDASE"/>
    <property type="match status" value="1"/>
</dbReference>
<dbReference type="RefSeq" id="WP_247027158.1">
    <property type="nucleotide sequence ID" value="NZ_JALKCH010000003.1"/>
</dbReference>
<proteinExistence type="predicted"/>
<gene>
    <name evidence="1" type="ORF">MWN34_04880</name>
</gene>
<dbReference type="InterPro" id="IPR032466">
    <property type="entry name" value="Metal_Hydrolase"/>
</dbReference>
<name>A0ABT0D8H0_9HYPH</name>
<sequence>MAAPSPLLIDGLQFCRWSRDVFEQMRAAGMSAVHVTIAYHENFRRTVDHVVAWNARFRDHADLILHARSVEDIDRARASGRTAILFGLQNPMPVEDDFGLVEVLHTLGIRFLQPTYNNQSLLGSGWMEPVDGGLTRMGREVIGEMNRLGMVVDLSHAGERTALEAIACSSRPVAVSHANPAWWRATGRNVSRPLMEALAARGGMLGLSLYPHHLPDSSQTTLARFCAMARDTAEVVGIDRVGIGSDLCQDQPDEVVRWMREGKWCRPGDAPINFPAQPDWFRDNRDFPRIAEGLTAAGFRPDEVEKLLGGNWYRFLRDALRPLPATSDTEAAA</sequence>
<dbReference type="InterPro" id="IPR008257">
    <property type="entry name" value="Pept_M19"/>
</dbReference>
<dbReference type="Pfam" id="PF01244">
    <property type="entry name" value="Peptidase_M19"/>
    <property type="match status" value="1"/>
</dbReference>
<keyword evidence="2" id="KW-1185">Reference proteome</keyword>
<dbReference type="SUPFAM" id="SSF51556">
    <property type="entry name" value="Metallo-dependent hydrolases"/>
    <property type="match status" value="1"/>
</dbReference>
<organism evidence="1 2">
    <name type="scientific">Ancylobacter crimeensis</name>
    <dbReference type="NCBI Taxonomy" id="2579147"/>
    <lineage>
        <taxon>Bacteria</taxon>
        <taxon>Pseudomonadati</taxon>
        <taxon>Pseudomonadota</taxon>
        <taxon>Alphaproteobacteria</taxon>
        <taxon>Hyphomicrobiales</taxon>
        <taxon>Xanthobacteraceae</taxon>
        <taxon>Ancylobacter</taxon>
    </lineage>
</organism>
<dbReference type="Gene3D" id="3.20.20.140">
    <property type="entry name" value="Metal-dependent hydrolases"/>
    <property type="match status" value="1"/>
</dbReference>
<protein>
    <submittedName>
        <fullName evidence="1">Dipeptidase</fullName>
    </submittedName>
</protein>
<reference evidence="1 2" key="1">
    <citation type="submission" date="2022-04" db="EMBL/GenBank/DDBJ databases">
        <authorList>
            <person name="Grouzdev D.S."/>
            <person name="Pantiukh K.S."/>
            <person name="Krutkina M.S."/>
        </authorList>
    </citation>
    <scope>NUCLEOTIDE SEQUENCE [LARGE SCALE GENOMIC DNA]</scope>
    <source>
        <strain evidence="1 2">6x-1</strain>
    </source>
</reference>
<comment type="caution">
    <text evidence="1">The sequence shown here is derived from an EMBL/GenBank/DDBJ whole genome shotgun (WGS) entry which is preliminary data.</text>
</comment>
<evidence type="ECO:0000313" key="2">
    <source>
        <dbReference type="Proteomes" id="UP001203284"/>
    </source>
</evidence>
<dbReference type="PANTHER" id="PTHR10443:SF12">
    <property type="entry name" value="DIPEPTIDASE"/>
    <property type="match status" value="1"/>
</dbReference>
<dbReference type="PROSITE" id="PS51365">
    <property type="entry name" value="RENAL_DIPEPTIDASE_2"/>
    <property type="match status" value="1"/>
</dbReference>
<accession>A0ABT0D8H0</accession>